<evidence type="ECO:0000313" key="2">
    <source>
        <dbReference type="Proteomes" id="UP000245962"/>
    </source>
</evidence>
<comment type="caution">
    <text evidence="1">The sequence shown here is derived from an EMBL/GenBank/DDBJ whole genome shotgun (WGS) entry which is preliminary data.</text>
</comment>
<sequence>MILVVYGKNTNPKPISMKKILLLLIAIFAIALTSAQTASIEGEYGKRTETDVGSVLEYTLSLKPDGTFTFHFYRNIDATQPKEHLYGRGTWELVRKDILFHSDETTDMDEKYTLDFSDTKARFIKKPSKNRNATEKVAYFLFYDSQLPMIKGLKLLAK</sequence>
<protein>
    <recommendedName>
        <fullName evidence="3">NlpE-like protein</fullName>
    </recommendedName>
</protein>
<name>A0A2U0HWH7_9FLAO</name>
<organism evidence="1 2">
    <name type="scientific">Marixanthomonas spongiae</name>
    <dbReference type="NCBI Taxonomy" id="2174845"/>
    <lineage>
        <taxon>Bacteria</taxon>
        <taxon>Pseudomonadati</taxon>
        <taxon>Bacteroidota</taxon>
        <taxon>Flavobacteriia</taxon>
        <taxon>Flavobacteriales</taxon>
        <taxon>Flavobacteriaceae</taxon>
        <taxon>Marixanthomonas</taxon>
    </lineage>
</organism>
<proteinExistence type="predicted"/>
<accession>A0A2U0HWH7</accession>
<reference evidence="1 2" key="1">
    <citation type="submission" date="2018-04" db="EMBL/GenBank/DDBJ databases">
        <title>Marixanthomonas spongiae HN-E44 sp. nov., isolated from a marine sponge.</title>
        <authorList>
            <person name="Luo L."/>
            <person name="Zhuang L."/>
        </authorList>
    </citation>
    <scope>NUCLEOTIDE SEQUENCE [LARGE SCALE GENOMIC DNA]</scope>
    <source>
        <strain evidence="1 2">HN-E44</strain>
    </source>
</reference>
<dbReference type="Proteomes" id="UP000245962">
    <property type="component" value="Unassembled WGS sequence"/>
</dbReference>
<evidence type="ECO:0000313" key="1">
    <source>
        <dbReference type="EMBL" id="PVW13188.1"/>
    </source>
</evidence>
<gene>
    <name evidence="1" type="ORF">DDV96_13860</name>
</gene>
<evidence type="ECO:0008006" key="3">
    <source>
        <dbReference type="Google" id="ProtNLM"/>
    </source>
</evidence>
<dbReference type="EMBL" id="QEHR01000010">
    <property type="protein sequence ID" value="PVW13188.1"/>
    <property type="molecule type" value="Genomic_DNA"/>
</dbReference>
<dbReference type="AlphaFoldDB" id="A0A2U0HWH7"/>
<keyword evidence="2" id="KW-1185">Reference proteome</keyword>